<evidence type="ECO:0000313" key="12">
    <source>
        <dbReference type="Proteomes" id="UP000193240"/>
    </source>
</evidence>
<feature type="transmembrane region" description="Helical" evidence="9">
    <location>
        <begin position="253"/>
        <end position="276"/>
    </location>
</feature>
<reference evidence="11 12" key="1">
    <citation type="journal article" date="2017" name="Genome Announc.">
        <title>Genome sequence of the saprophytic ascomycete Epicoccum nigrum ICMP 19927 strain isolated from New Zealand.</title>
        <authorList>
            <person name="Fokin M."/>
            <person name="Fleetwood D."/>
            <person name="Weir B.S."/>
            <person name="Villas-Boas S.G."/>
        </authorList>
    </citation>
    <scope>NUCLEOTIDE SEQUENCE [LARGE SCALE GENOMIC DNA]</scope>
    <source>
        <strain evidence="11 12">ICMP 19927</strain>
    </source>
</reference>
<feature type="region of interest" description="Disordered" evidence="8">
    <location>
        <begin position="1"/>
        <end position="179"/>
    </location>
</feature>
<protein>
    <recommendedName>
        <fullName evidence="10">Sugar phosphate transporter domain-containing protein</fullName>
    </recommendedName>
</protein>
<dbReference type="GO" id="GO:0005789">
    <property type="term" value="C:endoplasmic reticulum membrane"/>
    <property type="evidence" value="ECO:0007669"/>
    <property type="project" value="UniProtKB-SubCell"/>
</dbReference>
<gene>
    <name evidence="11" type="ORF">B5807_11115</name>
</gene>
<feature type="compositionally biased region" description="Basic residues" evidence="8">
    <location>
        <begin position="169"/>
        <end position="179"/>
    </location>
</feature>
<evidence type="ECO:0000256" key="9">
    <source>
        <dbReference type="SAM" id="Phobius"/>
    </source>
</evidence>
<dbReference type="STRING" id="105696.A0A1Y2LL14"/>
<dbReference type="InterPro" id="IPR050186">
    <property type="entry name" value="TPT_transporter"/>
</dbReference>
<keyword evidence="6 9" id="KW-1133">Transmembrane helix</keyword>
<feature type="compositionally biased region" description="Low complexity" evidence="8">
    <location>
        <begin position="57"/>
        <end position="66"/>
    </location>
</feature>
<sequence length="618" mass="67175">MTSDSAVARWLDDTASRQPPPPDTLPHPGDAFPLQTLSNPPSTSSISDLTSDDNENTAPRRTALRPTRPPGNVATLIHPPTPTGAPIGGMEQSTRRRSSSITGTAAVSASKQARKHRSKRRRDDHIAEEGEDSAGLASDSGSRSDSTDFELGDMSADGLDDDEETGLTKKVRRKNAKRKRRNTLLDNRIVPDSGLTFTKEEKAAADQSLYRSMLINVTLICLWYLFSISISVYNKWMFKVDKGDGATQNIFPFPLFTTCLHMLVQFSLASLVLFLVPSLRPRHDSLDPHAAGTREPIDTKKPLMTKWFYFSRIGPCGAATGMDIGLGNTSLKFISLTFFTMCKSSALGFVLIFAFLFRLEQPSWRLVLIIAIMTLGVVMMVAGETAFHALGFILVMASACSSGFRWSLTQILLLRNPATANPFSSIFFLAPVMFLSIFVLAVPVEGFGALSEGLSTLFEQKGTALGVGILLFPGVLAFLMTSSEFALLKRTSVVTLSICGIFKEVVTITTANLVFKDPLTPINLTGLVVTIGSIGLYNYMKIKKMREDHLLKAHLEHQDEYAPVSTADPDYGSRPRASLSANRGVRASLQLAMPGSSGGNGNDGSARASPVKRPEDLD</sequence>
<dbReference type="Proteomes" id="UP000193240">
    <property type="component" value="Unassembled WGS sequence"/>
</dbReference>
<evidence type="ECO:0000256" key="2">
    <source>
        <dbReference type="ARBA" id="ARBA00004477"/>
    </source>
</evidence>
<evidence type="ECO:0000313" key="11">
    <source>
        <dbReference type="EMBL" id="OSS44289.1"/>
    </source>
</evidence>
<feature type="transmembrane region" description="Helical" evidence="9">
    <location>
        <begin position="333"/>
        <end position="357"/>
    </location>
</feature>
<dbReference type="InParanoid" id="A0A1Y2LL14"/>
<evidence type="ECO:0000256" key="6">
    <source>
        <dbReference type="ARBA" id="ARBA00022989"/>
    </source>
</evidence>
<evidence type="ECO:0000256" key="4">
    <source>
        <dbReference type="ARBA" id="ARBA00011182"/>
    </source>
</evidence>
<comment type="subunit">
    <text evidence="4">Homooligomer.</text>
</comment>
<evidence type="ECO:0000256" key="7">
    <source>
        <dbReference type="ARBA" id="ARBA00023136"/>
    </source>
</evidence>
<dbReference type="EMBL" id="KZ107858">
    <property type="protein sequence ID" value="OSS44289.1"/>
    <property type="molecule type" value="Genomic_DNA"/>
</dbReference>
<name>A0A1Y2LL14_EPING</name>
<evidence type="ECO:0000256" key="5">
    <source>
        <dbReference type="ARBA" id="ARBA00022692"/>
    </source>
</evidence>
<feature type="transmembrane region" description="Helical" evidence="9">
    <location>
        <begin position="213"/>
        <end position="233"/>
    </location>
</feature>
<evidence type="ECO:0000259" key="10">
    <source>
        <dbReference type="Pfam" id="PF03151"/>
    </source>
</evidence>
<comment type="similarity">
    <text evidence="3">Belongs to the TPT transporter family. SLC35D subfamily.</text>
</comment>
<feature type="transmembrane region" description="Helical" evidence="9">
    <location>
        <begin position="307"/>
        <end position="327"/>
    </location>
</feature>
<evidence type="ECO:0000256" key="3">
    <source>
        <dbReference type="ARBA" id="ARBA00010425"/>
    </source>
</evidence>
<keyword evidence="12" id="KW-1185">Reference proteome</keyword>
<comment type="function">
    <text evidence="1">Involved in the import of GDP-mannose from the cytoplasm into the Golgi lumen.</text>
</comment>
<dbReference type="AlphaFoldDB" id="A0A1Y2LL14"/>
<keyword evidence="7 9" id="KW-0472">Membrane</keyword>
<dbReference type="OrthoDB" id="18894at2759"/>
<proteinExistence type="inferred from homology"/>
<feature type="transmembrane region" description="Helical" evidence="9">
    <location>
        <begin position="493"/>
        <end position="515"/>
    </location>
</feature>
<feature type="region of interest" description="Disordered" evidence="8">
    <location>
        <begin position="562"/>
        <end position="581"/>
    </location>
</feature>
<dbReference type="InterPro" id="IPR004853">
    <property type="entry name" value="Sugar_P_trans_dom"/>
</dbReference>
<feature type="transmembrane region" description="Helical" evidence="9">
    <location>
        <begin position="521"/>
        <end position="540"/>
    </location>
</feature>
<dbReference type="OMA" id="HRARRWI"/>
<feature type="transmembrane region" description="Helical" evidence="9">
    <location>
        <begin position="462"/>
        <end position="481"/>
    </location>
</feature>
<feature type="region of interest" description="Disordered" evidence="8">
    <location>
        <begin position="590"/>
        <end position="618"/>
    </location>
</feature>
<dbReference type="PANTHER" id="PTHR11132">
    <property type="entry name" value="SOLUTE CARRIER FAMILY 35"/>
    <property type="match status" value="1"/>
</dbReference>
<comment type="subcellular location">
    <subcellularLocation>
        <location evidence="2">Endoplasmic reticulum membrane</location>
        <topology evidence="2">Multi-pass membrane protein</topology>
    </subcellularLocation>
</comment>
<feature type="transmembrane region" description="Helical" evidence="9">
    <location>
        <begin position="389"/>
        <end position="408"/>
    </location>
</feature>
<dbReference type="FunCoup" id="A0A1Y2LL14">
    <property type="interactions" value="670"/>
</dbReference>
<feature type="transmembrane region" description="Helical" evidence="9">
    <location>
        <begin position="364"/>
        <end position="383"/>
    </location>
</feature>
<evidence type="ECO:0000256" key="8">
    <source>
        <dbReference type="SAM" id="MobiDB-lite"/>
    </source>
</evidence>
<accession>A0A1Y2LL14</accession>
<keyword evidence="5 9" id="KW-0812">Transmembrane</keyword>
<feature type="transmembrane region" description="Helical" evidence="9">
    <location>
        <begin position="420"/>
        <end position="442"/>
    </location>
</feature>
<evidence type="ECO:0000256" key="1">
    <source>
        <dbReference type="ARBA" id="ARBA00003420"/>
    </source>
</evidence>
<feature type="domain" description="Sugar phosphate transporter" evidence="10">
    <location>
        <begin position="219"/>
        <end position="538"/>
    </location>
</feature>
<organism evidence="11 12">
    <name type="scientific">Epicoccum nigrum</name>
    <name type="common">Soil fungus</name>
    <name type="synonym">Epicoccum purpurascens</name>
    <dbReference type="NCBI Taxonomy" id="105696"/>
    <lineage>
        <taxon>Eukaryota</taxon>
        <taxon>Fungi</taxon>
        <taxon>Dikarya</taxon>
        <taxon>Ascomycota</taxon>
        <taxon>Pezizomycotina</taxon>
        <taxon>Dothideomycetes</taxon>
        <taxon>Pleosporomycetidae</taxon>
        <taxon>Pleosporales</taxon>
        <taxon>Pleosporineae</taxon>
        <taxon>Didymellaceae</taxon>
        <taxon>Epicoccum</taxon>
    </lineage>
</organism>
<dbReference type="Pfam" id="PF03151">
    <property type="entry name" value="TPT"/>
    <property type="match status" value="1"/>
</dbReference>